<accession>A0A0G1KSW6</accession>
<dbReference type="AlphaFoldDB" id="A0A0G1KSW6"/>
<feature type="domain" description="Uracil-DNA glycosylase-like" evidence="1">
    <location>
        <begin position="10"/>
        <end position="165"/>
    </location>
</feature>
<comment type="caution">
    <text evidence="2">The sequence shown here is derived from an EMBL/GenBank/DDBJ whole genome shotgun (WGS) entry which is preliminary data.</text>
</comment>
<organism evidence="2 3">
    <name type="scientific">Candidatus Collierbacteria bacterium GW2011_GWA2_44_99</name>
    <dbReference type="NCBI Taxonomy" id="1618380"/>
    <lineage>
        <taxon>Bacteria</taxon>
        <taxon>Candidatus Collieribacteriota</taxon>
    </lineage>
</organism>
<dbReference type="Gene3D" id="3.40.470.10">
    <property type="entry name" value="Uracil-DNA glycosylase-like domain"/>
    <property type="match status" value="1"/>
</dbReference>
<evidence type="ECO:0000313" key="2">
    <source>
        <dbReference type="EMBL" id="KKT86653.1"/>
    </source>
</evidence>
<dbReference type="Pfam" id="PF03167">
    <property type="entry name" value="UDG"/>
    <property type="match status" value="1"/>
</dbReference>
<dbReference type="EMBL" id="LCJW01000005">
    <property type="protein sequence ID" value="KKT86653.1"/>
    <property type="molecule type" value="Genomic_DNA"/>
</dbReference>
<dbReference type="Proteomes" id="UP000034797">
    <property type="component" value="Unassembled WGS sequence"/>
</dbReference>
<dbReference type="CDD" id="cd10032">
    <property type="entry name" value="UDG-F6_HDG"/>
    <property type="match status" value="1"/>
</dbReference>
<reference evidence="2 3" key="1">
    <citation type="journal article" date="2015" name="Nature">
        <title>rRNA introns, odd ribosomes, and small enigmatic genomes across a large radiation of phyla.</title>
        <authorList>
            <person name="Brown C.T."/>
            <person name="Hug L.A."/>
            <person name="Thomas B.C."/>
            <person name="Sharon I."/>
            <person name="Castelle C.J."/>
            <person name="Singh A."/>
            <person name="Wilkins M.J."/>
            <person name="Williams K.H."/>
            <person name="Banfield J.F."/>
        </authorList>
    </citation>
    <scope>NUCLEOTIDE SEQUENCE [LARGE SCALE GENOMIC DNA]</scope>
</reference>
<dbReference type="InterPro" id="IPR005122">
    <property type="entry name" value="Uracil-DNA_glycosylase-like"/>
</dbReference>
<dbReference type="SUPFAM" id="SSF52141">
    <property type="entry name" value="Uracil-DNA glycosylase-like"/>
    <property type="match status" value="1"/>
</dbReference>
<evidence type="ECO:0000259" key="1">
    <source>
        <dbReference type="Pfam" id="PF03167"/>
    </source>
</evidence>
<sequence>MIETHPFGDFVPTNTQYLLLGSFTGQITDVSYDWFYGTKRNLFWPIIQEVYGVSLQSKLEKQELFSELGIAITDIILSCERKSKSNLDMNLTNIVLNDEVRSIIKNNQIRKIFFSSRFVEKLFKKYFRELVLEYPQIDLVTLPSPSPRYAAMKKTEKIALYKEVLPKL</sequence>
<gene>
    <name evidence="2" type="ORF">UW84_C0005G0002</name>
</gene>
<dbReference type="InterPro" id="IPR036895">
    <property type="entry name" value="Uracil-DNA_glycosylase-like_sf"/>
</dbReference>
<name>A0A0G1KSW6_9BACT</name>
<proteinExistence type="predicted"/>
<evidence type="ECO:0000313" key="3">
    <source>
        <dbReference type="Proteomes" id="UP000034797"/>
    </source>
</evidence>
<protein>
    <recommendedName>
        <fullName evidence="1">Uracil-DNA glycosylase-like domain-containing protein</fullName>
    </recommendedName>
</protein>